<feature type="compositionally biased region" description="Basic and acidic residues" evidence="1">
    <location>
        <begin position="218"/>
        <end position="231"/>
    </location>
</feature>
<evidence type="ECO:0000313" key="2">
    <source>
        <dbReference type="EMBL" id="KAK0475123.1"/>
    </source>
</evidence>
<feature type="compositionally biased region" description="Polar residues" evidence="1">
    <location>
        <begin position="122"/>
        <end position="132"/>
    </location>
</feature>
<feature type="region of interest" description="Disordered" evidence="1">
    <location>
        <begin position="42"/>
        <end position="138"/>
    </location>
</feature>
<dbReference type="EMBL" id="JAUEPR010000024">
    <property type="protein sequence ID" value="KAK0475123.1"/>
    <property type="molecule type" value="Genomic_DNA"/>
</dbReference>
<protein>
    <submittedName>
        <fullName evidence="2">Uncharacterized protein</fullName>
    </submittedName>
</protein>
<dbReference type="AlphaFoldDB" id="A0AA39U651"/>
<evidence type="ECO:0000313" key="3">
    <source>
        <dbReference type="Proteomes" id="UP001175227"/>
    </source>
</evidence>
<name>A0AA39U651_9AGAR</name>
<feature type="region of interest" description="Disordered" evidence="1">
    <location>
        <begin position="212"/>
        <end position="231"/>
    </location>
</feature>
<organism evidence="2 3">
    <name type="scientific">Armillaria novae-zelandiae</name>
    <dbReference type="NCBI Taxonomy" id="153914"/>
    <lineage>
        <taxon>Eukaryota</taxon>
        <taxon>Fungi</taxon>
        <taxon>Dikarya</taxon>
        <taxon>Basidiomycota</taxon>
        <taxon>Agaricomycotina</taxon>
        <taxon>Agaricomycetes</taxon>
        <taxon>Agaricomycetidae</taxon>
        <taxon>Agaricales</taxon>
        <taxon>Marasmiineae</taxon>
        <taxon>Physalacriaceae</taxon>
        <taxon>Armillaria</taxon>
    </lineage>
</organism>
<reference evidence="2" key="1">
    <citation type="submission" date="2023-06" db="EMBL/GenBank/DDBJ databases">
        <authorList>
            <consortium name="Lawrence Berkeley National Laboratory"/>
            <person name="Ahrendt S."/>
            <person name="Sahu N."/>
            <person name="Indic B."/>
            <person name="Wong-Bajracharya J."/>
            <person name="Merenyi Z."/>
            <person name="Ke H.-M."/>
            <person name="Monk M."/>
            <person name="Kocsube S."/>
            <person name="Drula E."/>
            <person name="Lipzen A."/>
            <person name="Balint B."/>
            <person name="Henrissat B."/>
            <person name="Andreopoulos B."/>
            <person name="Martin F.M."/>
            <person name="Harder C.B."/>
            <person name="Rigling D."/>
            <person name="Ford K.L."/>
            <person name="Foster G.D."/>
            <person name="Pangilinan J."/>
            <person name="Papanicolaou A."/>
            <person name="Barry K."/>
            <person name="LaButti K."/>
            <person name="Viragh M."/>
            <person name="Koriabine M."/>
            <person name="Yan M."/>
            <person name="Riley R."/>
            <person name="Champramary S."/>
            <person name="Plett K.L."/>
            <person name="Tsai I.J."/>
            <person name="Slot J."/>
            <person name="Sipos G."/>
            <person name="Plett J."/>
            <person name="Nagy L.G."/>
            <person name="Grigoriev I.V."/>
        </authorList>
    </citation>
    <scope>NUCLEOTIDE SEQUENCE</scope>
    <source>
        <strain evidence="2">ICMP 16352</strain>
    </source>
</reference>
<keyword evidence="3" id="KW-1185">Reference proteome</keyword>
<proteinExistence type="predicted"/>
<feature type="region of interest" description="Disordered" evidence="1">
    <location>
        <begin position="1"/>
        <end position="24"/>
    </location>
</feature>
<feature type="compositionally biased region" description="Low complexity" evidence="1">
    <location>
        <begin position="42"/>
        <end position="57"/>
    </location>
</feature>
<comment type="caution">
    <text evidence="2">The sequence shown here is derived from an EMBL/GenBank/DDBJ whole genome shotgun (WGS) entry which is preliminary data.</text>
</comment>
<gene>
    <name evidence="2" type="ORF">IW261DRAFT_1647087</name>
</gene>
<evidence type="ECO:0000256" key="1">
    <source>
        <dbReference type="SAM" id="MobiDB-lite"/>
    </source>
</evidence>
<sequence>MKIRTTSNGNATDSDGSPKTSFAGLASTSQQFRILTSTSTIDVTASSTSIATSRIDAVTSQTSNSAPSSQVTDSPSSTTVSSDPSKAVTSDLSSHSFSSEASLNGTTGDTTLSTIIPSSTSVLQPTSTSFPSDSGEETRLPRVLGGVFAALSVLLMIFEAHENFDRRSGSLLSRPTIARTQTPQSFSSARISSRGSSIDSIDEIVQLLDSSGHATGPRLRERDNTRKSRIG</sequence>
<feature type="compositionally biased region" description="Low complexity" evidence="1">
    <location>
        <begin position="65"/>
        <end position="102"/>
    </location>
</feature>
<dbReference type="Proteomes" id="UP001175227">
    <property type="component" value="Unassembled WGS sequence"/>
</dbReference>
<accession>A0AA39U651</accession>
<feature type="compositionally biased region" description="Low complexity" evidence="1">
    <location>
        <begin position="110"/>
        <end position="121"/>
    </location>
</feature>